<evidence type="ECO:0000256" key="4">
    <source>
        <dbReference type="ARBA" id="ARBA00022617"/>
    </source>
</evidence>
<evidence type="ECO:0000256" key="14">
    <source>
        <dbReference type="ARBA" id="ARBA00070775"/>
    </source>
</evidence>
<dbReference type="PANTHER" id="PTHR46696">
    <property type="entry name" value="P450, PUTATIVE (EUROFUNG)-RELATED"/>
    <property type="match status" value="1"/>
</dbReference>
<sequence length="400" mass="44763">MATSATHGVYYDPWDADLNANPYAMFQRLRDDVPLYYNEAHDFYAVSRFDDVNRALVDHQSFSSARGAVLEIIKSGMEIPTGSLVFEDPPVHDIHRNLLSRAFTPRKINALESKVREFTAQCLDPLVGGDRFDFVKHLGAVMPLRVVSELFGIPEDYQSRVTEDGDKFVRTERGGQMTDNPDGAITDGQLFAEFIDWRVDHPADDLTTELLNAEFEDEAGITRKLRREELLMFMNVVAVAGSETTTRLIGWTGKLLSENPDQRRQLVADRALVPGAIEEILRFEPPALQAARYVVRDVEFHGATVPEGSAILLLIGAANRDERRFGEDADVFDVTRSPRQHLTFGVGAHYCLGNALARIEGRVALDEIMNRFPDWEVDLDSAVFSSSSVVRGWDSMPASV</sequence>
<comment type="cofactor">
    <cofactor evidence="1">
        <name>heme</name>
        <dbReference type="ChEBI" id="CHEBI:30413"/>
    </cofactor>
</comment>
<dbReference type="InterPro" id="IPR002397">
    <property type="entry name" value="Cyt_P450_B"/>
</dbReference>
<evidence type="ECO:0000256" key="13">
    <source>
        <dbReference type="ARBA" id="ARBA00049645"/>
    </source>
</evidence>
<organism evidence="19 20">
    <name type="scientific">Mycolicibacterium hippocampi</name>
    <dbReference type="NCBI Taxonomy" id="659824"/>
    <lineage>
        <taxon>Bacteria</taxon>
        <taxon>Bacillati</taxon>
        <taxon>Actinomycetota</taxon>
        <taxon>Actinomycetes</taxon>
        <taxon>Mycobacteriales</taxon>
        <taxon>Mycobacteriaceae</taxon>
        <taxon>Mycolicibacterium</taxon>
    </lineage>
</organism>
<keyword evidence="4 18" id="KW-0349">Heme</keyword>
<gene>
    <name evidence="19" type="ORF">HLY00_4819</name>
</gene>
<proteinExistence type="inferred from homology"/>
<dbReference type="FunFam" id="1.10.630.10:FF:000018">
    <property type="entry name" value="Cytochrome P450 monooxygenase"/>
    <property type="match status" value="1"/>
</dbReference>
<dbReference type="GO" id="GO:0006707">
    <property type="term" value="P:cholesterol catabolic process"/>
    <property type="evidence" value="ECO:0007669"/>
    <property type="project" value="TreeGrafter"/>
</dbReference>
<evidence type="ECO:0000256" key="16">
    <source>
        <dbReference type="ARBA" id="ARBA00082981"/>
    </source>
</evidence>
<keyword evidence="10" id="KW-0443">Lipid metabolism</keyword>
<evidence type="ECO:0000256" key="9">
    <source>
        <dbReference type="ARBA" id="ARBA00023033"/>
    </source>
</evidence>
<keyword evidence="20" id="KW-1185">Reference proteome</keyword>
<keyword evidence="3" id="KW-0153">Cholesterol metabolism</keyword>
<keyword evidence="7 18" id="KW-0560">Oxidoreductase</keyword>
<dbReference type="GO" id="GO:0020037">
    <property type="term" value="F:heme binding"/>
    <property type="evidence" value="ECO:0007669"/>
    <property type="project" value="InterPro"/>
</dbReference>
<dbReference type="PRINTS" id="PR00385">
    <property type="entry name" value="P450"/>
</dbReference>
<dbReference type="GO" id="GO:0036199">
    <property type="term" value="F:cholest-4-en-3-one 26-monooxygenase activity"/>
    <property type="evidence" value="ECO:0007669"/>
    <property type="project" value="TreeGrafter"/>
</dbReference>
<dbReference type="InterPro" id="IPR001128">
    <property type="entry name" value="Cyt_P450"/>
</dbReference>
<keyword evidence="11" id="KW-1207">Sterol metabolism</keyword>
<dbReference type="PANTHER" id="PTHR46696:SF4">
    <property type="entry name" value="BIOTIN BIOSYNTHESIS CYTOCHROME P450"/>
    <property type="match status" value="1"/>
</dbReference>
<dbReference type="PRINTS" id="PR00359">
    <property type="entry name" value="BP450"/>
</dbReference>
<keyword evidence="12" id="KW-0753">Steroid metabolism</keyword>
<evidence type="ECO:0000256" key="2">
    <source>
        <dbReference type="ARBA" id="ARBA00010617"/>
    </source>
</evidence>
<evidence type="ECO:0000256" key="8">
    <source>
        <dbReference type="ARBA" id="ARBA00023004"/>
    </source>
</evidence>
<dbReference type="RefSeq" id="WP_178357099.1">
    <property type="nucleotide sequence ID" value="NZ_JABFYL010000005.1"/>
</dbReference>
<dbReference type="InterPro" id="IPR017972">
    <property type="entry name" value="Cyt_P450_CS"/>
</dbReference>
<dbReference type="InterPro" id="IPR036396">
    <property type="entry name" value="Cyt_P450_sf"/>
</dbReference>
<evidence type="ECO:0000313" key="19">
    <source>
        <dbReference type="EMBL" id="NVN48660.1"/>
    </source>
</evidence>
<evidence type="ECO:0000256" key="10">
    <source>
        <dbReference type="ARBA" id="ARBA00023098"/>
    </source>
</evidence>
<evidence type="ECO:0000256" key="3">
    <source>
        <dbReference type="ARBA" id="ARBA00022548"/>
    </source>
</evidence>
<keyword evidence="9 18" id="KW-0503">Monooxygenase</keyword>
<dbReference type="EMBL" id="JABFYL010000005">
    <property type="protein sequence ID" value="NVN48660.1"/>
    <property type="molecule type" value="Genomic_DNA"/>
</dbReference>
<dbReference type="Gene3D" id="1.10.630.10">
    <property type="entry name" value="Cytochrome P450"/>
    <property type="match status" value="1"/>
</dbReference>
<evidence type="ECO:0000256" key="7">
    <source>
        <dbReference type="ARBA" id="ARBA00023002"/>
    </source>
</evidence>
<comment type="pathway">
    <text evidence="13">Steroid metabolism; cholesterol degradation.</text>
</comment>
<dbReference type="PROSITE" id="PS00086">
    <property type="entry name" value="CYTOCHROME_P450"/>
    <property type="match status" value="1"/>
</dbReference>
<comment type="similarity">
    <text evidence="2 18">Belongs to the cytochrome P450 family.</text>
</comment>
<reference evidence="19 20" key="1">
    <citation type="submission" date="2020-05" db="EMBL/GenBank/DDBJ databases">
        <title>Draft genome sequence of Mycobacterium hippocampi DL, isolated from European seabass, Dicentrarchus labrax, reared in fish farms.</title>
        <authorList>
            <person name="Stathopoulou P."/>
            <person name="Asimakis E."/>
            <person name="Tzokas K."/>
            <person name="Batargias C."/>
            <person name="Tsiamis G."/>
        </authorList>
    </citation>
    <scope>NUCLEOTIDE SEQUENCE [LARGE SCALE GENOMIC DNA]</scope>
    <source>
        <strain evidence="19 20">DL</strain>
    </source>
</reference>
<keyword evidence="5 18" id="KW-0479">Metal-binding</keyword>
<dbReference type="Proteomes" id="UP000570517">
    <property type="component" value="Unassembled WGS sequence"/>
</dbReference>
<evidence type="ECO:0000256" key="17">
    <source>
        <dbReference type="ARBA" id="ARBA00083909"/>
    </source>
</evidence>
<evidence type="ECO:0000256" key="15">
    <source>
        <dbReference type="ARBA" id="ARBA00079588"/>
    </source>
</evidence>
<evidence type="ECO:0000256" key="12">
    <source>
        <dbReference type="ARBA" id="ARBA00023221"/>
    </source>
</evidence>
<evidence type="ECO:0000256" key="11">
    <source>
        <dbReference type="ARBA" id="ARBA00023166"/>
    </source>
</evidence>
<comment type="caution">
    <text evidence="19">The sequence shown here is derived from an EMBL/GenBank/DDBJ whole genome shotgun (WGS) entry which is preliminary data.</text>
</comment>
<dbReference type="GO" id="GO:0005506">
    <property type="term" value="F:iron ion binding"/>
    <property type="evidence" value="ECO:0007669"/>
    <property type="project" value="InterPro"/>
</dbReference>
<keyword evidence="6" id="KW-0442">Lipid degradation</keyword>
<accession>A0A850PKH9</accession>
<dbReference type="GO" id="GO:0008395">
    <property type="term" value="F:steroid hydroxylase activity"/>
    <property type="evidence" value="ECO:0007669"/>
    <property type="project" value="TreeGrafter"/>
</dbReference>
<evidence type="ECO:0000256" key="18">
    <source>
        <dbReference type="RuleBase" id="RU000461"/>
    </source>
</evidence>
<protein>
    <recommendedName>
        <fullName evidence="14">Steroid C26-monooxygenase</fullName>
    </recommendedName>
    <alternativeName>
        <fullName evidence="15">Cholest-4-en-3-one C26-monooxygenase</fullName>
    </alternativeName>
    <alternativeName>
        <fullName evidence="17">Cholesterol C26-monooxygenase</fullName>
    </alternativeName>
    <alternativeName>
        <fullName evidence="16">Steroid C27-monooxygenase</fullName>
    </alternativeName>
</protein>
<evidence type="ECO:0000256" key="5">
    <source>
        <dbReference type="ARBA" id="ARBA00022723"/>
    </source>
</evidence>
<evidence type="ECO:0000256" key="1">
    <source>
        <dbReference type="ARBA" id="ARBA00001971"/>
    </source>
</evidence>
<evidence type="ECO:0000313" key="20">
    <source>
        <dbReference type="Proteomes" id="UP000570517"/>
    </source>
</evidence>
<dbReference type="SUPFAM" id="SSF48264">
    <property type="entry name" value="Cytochrome P450"/>
    <property type="match status" value="1"/>
</dbReference>
<evidence type="ECO:0000256" key="6">
    <source>
        <dbReference type="ARBA" id="ARBA00022963"/>
    </source>
</evidence>
<dbReference type="AlphaFoldDB" id="A0A850PKH9"/>
<dbReference type="Pfam" id="PF00067">
    <property type="entry name" value="p450"/>
    <property type="match status" value="1"/>
</dbReference>
<name>A0A850PKH9_9MYCO</name>
<keyword evidence="8 18" id="KW-0408">Iron</keyword>